<proteinExistence type="predicted"/>
<name>A0A919A9K2_9ACTN</name>
<evidence type="ECO:0000313" key="3">
    <source>
        <dbReference type="Proteomes" id="UP000608024"/>
    </source>
</evidence>
<reference evidence="2" key="1">
    <citation type="journal article" date="2014" name="Int. J. Syst. Evol. Microbiol.">
        <title>Complete genome sequence of Corynebacterium casei LMG S-19264T (=DSM 44701T), isolated from a smear-ripened cheese.</title>
        <authorList>
            <consortium name="US DOE Joint Genome Institute (JGI-PGF)"/>
            <person name="Walter F."/>
            <person name="Albersmeier A."/>
            <person name="Kalinowski J."/>
            <person name="Ruckert C."/>
        </authorList>
    </citation>
    <scope>NUCLEOTIDE SEQUENCE</scope>
    <source>
        <strain evidence="2">JCM 4784</strain>
    </source>
</reference>
<accession>A0A919A9K2</accession>
<feature type="compositionally biased region" description="Pro residues" evidence="1">
    <location>
        <begin position="58"/>
        <end position="70"/>
    </location>
</feature>
<dbReference type="AlphaFoldDB" id="A0A919A9K2"/>
<sequence>MGGREKKPRKTAEAHAWPTPHGANAPYPHGSGHTPQAAATPPSSGGGRQVDPGVDPGPAGPHHPLRPPARPGGSLTADLS</sequence>
<comment type="caution">
    <text evidence="2">The sequence shown here is derived from an EMBL/GenBank/DDBJ whole genome shotgun (WGS) entry which is preliminary data.</text>
</comment>
<evidence type="ECO:0000256" key="1">
    <source>
        <dbReference type="SAM" id="MobiDB-lite"/>
    </source>
</evidence>
<dbReference type="Proteomes" id="UP000608024">
    <property type="component" value="Unassembled WGS sequence"/>
</dbReference>
<feature type="region of interest" description="Disordered" evidence="1">
    <location>
        <begin position="1"/>
        <end position="80"/>
    </location>
</feature>
<dbReference type="EMBL" id="BNBT01000207">
    <property type="protein sequence ID" value="GHE95466.1"/>
    <property type="molecule type" value="Genomic_DNA"/>
</dbReference>
<organism evidence="2 3">
    <name type="scientific">Streptomyces longispororuber</name>
    <dbReference type="NCBI Taxonomy" id="68230"/>
    <lineage>
        <taxon>Bacteria</taxon>
        <taxon>Bacillati</taxon>
        <taxon>Actinomycetota</taxon>
        <taxon>Actinomycetes</taxon>
        <taxon>Kitasatosporales</taxon>
        <taxon>Streptomycetaceae</taxon>
        <taxon>Streptomyces</taxon>
    </lineage>
</organism>
<protein>
    <submittedName>
        <fullName evidence="2">Uncharacterized protein</fullName>
    </submittedName>
</protein>
<gene>
    <name evidence="2" type="ORF">GCM10018785_70800</name>
</gene>
<evidence type="ECO:0000313" key="2">
    <source>
        <dbReference type="EMBL" id="GHE95466.1"/>
    </source>
</evidence>
<reference evidence="2" key="2">
    <citation type="submission" date="2020-09" db="EMBL/GenBank/DDBJ databases">
        <authorList>
            <person name="Sun Q."/>
            <person name="Ohkuma M."/>
        </authorList>
    </citation>
    <scope>NUCLEOTIDE SEQUENCE</scope>
    <source>
        <strain evidence="2">JCM 4784</strain>
    </source>
</reference>
<keyword evidence="3" id="KW-1185">Reference proteome</keyword>